<dbReference type="InterPro" id="IPR036102">
    <property type="entry name" value="OsmC/Ohrsf"/>
</dbReference>
<gene>
    <name evidence="1" type="primary">yhfA_2</name>
    <name evidence="1" type="ORF">NCTC9117_00692</name>
</gene>
<dbReference type="AlphaFoldDB" id="A0A376Y212"/>
<organism evidence="1 2">
    <name type="scientific">Escherichia coli</name>
    <dbReference type="NCBI Taxonomy" id="562"/>
    <lineage>
        <taxon>Bacteria</taxon>
        <taxon>Pseudomonadati</taxon>
        <taxon>Pseudomonadota</taxon>
        <taxon>Gammaproteobacteria</taxon>
        <taxon>Enterobacterales</taxon>
        <taxon>Enterobacteriaceae</taxon>
        <taxon>Escherichia</taxon>
    </lineage>
</organism>
<dbReference type="Proteomes" id="UP000254785">
    <property type="component" value="Unassembled WGS sequence"/>
</dbReference>
<proteinExistence type="predicted"/>
<accession>A0A376Y212</accession>
<evidence type="ECO:0000313" key="2">
    <source>
        <dbReference type="Proteomes" id="UP000254785"/>
    </source>
</evidence>
<sequence length="54" mass="6542">MVDCEVKLTSERREEAPRLFTHINLHFIVTGRDLKTQRLRVRLISLPRNIVQWR</sequence>
<dbReference type="InterPro" id="IPR015946">
    <property type="entry name" value="KH_dom-like_a/b"/>
</dbReference>
<reference evidence="1 2" key="1">
    <citation type="submission" date="2018-06" db="EMBL/GenBank/DDBJ databases">
        <authorList>
            <consortium name="Pathogen Informatics"/>
            <person name="Doyle S."/>
        </authorList>
    </citation>
    <scope>NUCLEOTIDE SEQUENCE [LARGE SCALE GENOMIC DNA]</scope>
    <source>
        <strain evidence="1 2">NCTC9117</strain>
    </source>
</reference>
<dbReference type="EMBL" id="UGDC01000003">
    <property type="protein sequence ID" value="STJ78172.1"/>
    <property type="molecule type" value="Genomic_DNA"/>
</dbReference>
<dbReference type="SUPFAM" id="SSF82784">
    <property type="entry name" value="OsmC-like"/>
    <property type="match status" value="1"/>
</dbReference>
<protein>
    <submittedName>
        <fullName evidence="1">OsmC family protein</fullName>
    </submittedName>
</protein>
<evidence type="ECO:0000313" key="1">
    <source>
        <dbReference type="EMBL" id="STJ78172.1"/>
    </source>
</evidence>
<dbReference type="Gene3D" id="3.30.300.20">
    <property type="match status" value="1"/>
</dbReference>
<name>A0A376Y212_ECOLX</name>